<organism evidence="6 7">
    <name type="scientific">Yinghuangia soli</name>
    <dbReference type="NCBI Taxonomy" id="2908204"/>
    <lineage>
        <taxon>Bacteria</taxon>
        <taxon>Bacillati</taxon>
        <taxon>Actinomycetota</taxon>
        <taxon>Actinomycetes</taxon>
        <taxon>Kitasatosporales</taxon>
        <taxon>Streptomycetaceae</taxon>
        <taxon>Yinghuangia</taxon>
    </lineage>
</organism>
<evidence type="ECO:0000259" key="5">
    <source>
        <dbReference type="Pfam" id="PF00135"/>
    </source>
</evidence>
<sequence length="514" mass="54194">MAEGIWEVRTTYGPVAGRVADGTGVFRGIPYAAPPVGPHRFGPPVPPEPWHDTLAADAFGPTPPRSTAGLFDVEASGEPVPGDGWLTVNVWAPRERSGPLPVMVWIHGGAFLRGSSAGTLYDGSAFARDGVVLVSLNYRLGVEGFGYIQGAPAPANRGLLDQLFALQWVRDNIAGFGGDPGNVTVFGESAGAMSILALLSTGTDLFHKAIVQSGSASLGQSVDDARLITAAVAEELGIDAGFDGFRTVDPGAVIEAQQRVHQLVVDTADAGRFGATTIASCGMSFLPVVDGDLLAQAPIDAIRSGAGSHVTLLLGTNTEEHRFFVAPYPGLIGVGAEAFKARLAQYGVPGHAYDAYAAADEKPYTRDTPAQVFAAVMTDRIFRIPSYRVAEARSAAAPTFVYEFGWRSPATISTELPLGAAHIVEIPFVWDNLGTPGADGFIGTEPPAELARTMHGRWVEFARTGAPEGWPAYGPDRAVLAFAKHDTPGSEVVHDPRSGERWLWEGVEFLPGLA</sequence>
<proteinExistence type="inferred from homology"/>
<dbReference type="SUPFAM" id="SSF53474">
    <property type="entry name" value="alpha/beta-Hydrolases"/>
    <property type="match status" value="1"/>
</dbReference>
<dbReference type="AlphaFoldDB" id="A0AA41Q0P5"/>
<dbReference type="EC" id="3.1.1.-" evidence="4"/>
<evidence type="ECO:0000256" key="3">
    <source>
        <dbReference type="ARBA" id="ARBA00022801"/>
    </source>
</evidence>
<dbReference type="EMBL" id="JAKFHA010000008">
    <property type="protein sequence ID" value="MCF2528815.1"/>
    <property type="molecule type" value="Genomic_DNA"/>
</dbReference>
<dbReference type="GO" id="GO:0016787">
    <property type="term" value="F:hydrolase activity"/>
    <property type="evidence" value="ECO:0007669"/>
    <property type="project" value="UniProtKB-KW"/>
</dbReference>
<dbReference type="InterPro" id="IPR002168">
    <property type="entry name" value="Lipase_GDXG_HIS_AS"/>
</dbReference>
<feature type="domain" description="Carboxylesterase type B" evidence="5">
    <location>
        <begin position="7"/>
        <end position="476"/>
    </location>
</feature>
<dbReference type="InterPro" id="IPR019826">
    <property type="entry name" value="Carboxylesterase_B_AS"/>
</dbReference>
<comment type="similarity">
    <text evidence="1 4">Belongs to the type-B carboxylesterase/lipase family.</text>
</comment>
<dbReference type="Gene3D" id="3.40.50.1820">
    <property type="entry name" value="alpha/beta hydrolase"/>
    <property type="match status" value="1"/>
</dbReference>
<evidence type="ECO:0000256" key="4">
    <source>
        <dbReference type="RuleBase" id="RU361235"/>
    </source>
</evidence>
<comment type="similarity">
    <text evidence="2">Belongs to the 'GDXG' lipolytic enzyme family.</text>
</comment>
<dbReference type="RefSeq" id="WP_235052980.1">
    <property type="nucleotide sequence ID" value="NZ_JAKFHA010000008.1"/>
</dbReference>
<dbReference type="InterPro" id="IPR029058">
    <property type="entry name" value="AB_hydrolase_fold"/>
</dbReference>
<accession>A0AA41Q0P5</accession>
<keyword evidence="3 4" id="KW-0378">Hydrolase</keyword>
<reference evidence="6" key="1">
    <citation type="submission" date="2022-01" db="EMBL/GenBank/DDBJ databases">
        <title>Genome-Based Taxonomic Classification of the Phylum Actinobacteria.</title>
        <authorList>
            <person name="Gao Y."/>
        </authorList>
    </citation>
    <scope>NUCLEOTIDE SEQUENCE</scope>
    <source>
        <strain evidence="6">KLBMP 8922</strain>
    </source>
</reference>
<evidence type="ECO:0000313" key="7">
    <source>
        <dbReference type="Proteomes" id="UP001165378"/>
    </source>
</evidence>
<dbReference type="PROSITE" id="PS00122">
    <property type="entry name" value="CARBOXYLESTERASE_B_1"/>
    <property type="match status" value="1"/>
</dbReference>
<evidence type="ECO:0000313" key="6">
    <source>
        <dbReference type="EMBL" id="MCF2528815.1"/>
    </source>
</evidence>
<dbReference type="PROSITE" id="PS01173">
    <property type="entry name" value="LIPASE_GDXG_HIS"/>
    <property type="match status" value="1"/>
</dbReference>
<dbReference type="PANTHER" id="PTHR11559">
    <property type="entry name" value="CARBOXYLESTERASE"/>
    <property type="match status" value="1"/>
</dbReference>
<gene>
    <name evidence="6" type="ORF">LZ495_16550</name>
</gene>
<protein>
    <recommendedName>
        <fullName evidence="4">Carboxylic ester hydrolase</fullName>
        <ecNumber evidence="4">3.1.1.-</ecNumber>
    </recommendedName>
</protein>
<dbReference type="InterPro" id="IPR050309">
    <property type="entry name" value="Type-B_Carboxylest/Lipase"/>
</dbReference>
<evidence type="ECO:0000256" key="2">
    <source>
        <dbReference type="ARBA" id="ARBA00010515"/>
    </source>
</evidence>
<comment type="caution">
    <text evidence="6">The sequence shown here is derived from an EMBL/GenBank/DDBJ whole genome shotgun (WGS) entry which is preliminary data.</text>
</comment>
<evidence type="ECO:0000256" key="1">
    <source>
        <dbReference type="ARBA" id="ARBA00005964"/>
    </source>
</evidence>
<name>A0AA41Q0P5_9ACTN</name>
<dbReference type="Pfam" id="PF00135">
    <property type="entry name" value="COesterase"/>
    <property type="match status" value="1"/>
</dbReference>
<keyword evidence="7" id="KW-1185">Reference proteome</keyword>
<dbReference type="Proteomes" id="UP001165378">
    <property type="component" value="Unassembled WGS sequence"/>
</dbReference>
<dbReference type="InterPro" id="IPR002018">
    <property type="entry name" value="CarbesteraseB"/>
</dbReference>